<feature type="region of interest" description="Disordered" evidence="1">
    <location>
        <begin position="516"/>
        <end position="588"/>
    </location>
</feature>
<feature type="compositionally biased region" description="Basic and acidic residues" evidence="1">
    <location>
        <begin position="578"/>
        <end position="588"/>
    </location>
</feature>
<feature type="region of interest" description="Disordered" evidence="1">
    <location>
        <begin position="812"/>
        <end position="837"/>
    </location>
</feature>
<feature type="compositionally biased region" description="Basic and acidic residues" evidence="1">
    <location>
        <begin position="516"/>
        <end position="525"/>
    </location>
</feature>
<reference evidence="3" key="1">
    <citation type="submission" date="2025-08" db="UniProtKB">
        <authorList>
            <consortium name="RefSeq"/>
        </authorList>
    </citation>
    <scope>IDENTIFICATION</scope>
</reference>
<evidence type="ECO:0000313" key="2">
    <source>
        <dbReference type="Proteomes" id="UP000694888"/>
    </source>
</evidence>
<dbReference type="RefSeq" id="XP_005108491.2">
    <property type="nucleotide sequence ID" value="XM_005108434.3"/>
</dbReference>
<accession>A0ABM0K4E4</accession>
<sequence>MSSMPRVSETKQRKKKLQKGCLTMRQGVFACFLLLWQQVLCERLDLNATYGEKANPLVLNSPYRYVVKTETQPPDDTLLDDVISPQPEFENSPQQEKGSLTDFYSNNALDASLGGNVASLYSQDSTKNQWQSPFSRVYPVAVDSSFKRLVEAAAVSSPRIEALSYSRYAPEEEDFTSILSALPIHEVKSIQAYSTIENPDPENVINVGPKTWSPSKKEAAKSNQLVLNSPYRYVVKTETQPPDDTLLDDVISPQPEGENSPQQEEGSLTDVYANSALDALLGADVASLYSQDSTKNQWQSPFSRVDPVAVDSSFKGLVEAAAVSGPRLEASSYSRYASEEEGDSDLTSILSALPVHEVKSIQAYSTMENPDPENVIKVGPKTWSPLKKEAEESINSTYLTKLLRGFYGTSNSENIQKVGVTSRCERADADSESGPVLSPDGLLLYSEPHGVRNEEDKAKEPTRVEENGNLSEKYLRTFVENYSKHDEDDNSKDDEDKDDNDVLFFPFLVDENGHISIKDSDKRGSEMSSKSLYSRTDGAEDGKLHGDDGADGEDVAENSAEKGDRDDKDVITSYSGPEKVKDQKSVDDKNIFQSKESIKTVNVSNKTQNTSFEEETNEEGFSSSNGHEDDSSHINRGRGLNQGSPVDKKNLVVPPKMMPLNHLFPNVWNNFIYIKDNQFLNQRGLYNHLGSGVLQQPGRYRSMLLGGPQQPDFYPQFPPASEKYKPRSLPGRSFSKQKHSIPKDYPKNKRILEEHKSYDTQPVKDTDPGMQQDEPIPSFRAWQGETPHLPPASSLTERHPFSQRRRYHGYDPVSLADAPYKPENPLNPSSRSVESYDWLDPNSIVLNSLDSMKRYASSQWKGAPLYSPWTRQEK</sequence>
<feature type="region of interest" description="Disordered" evidence="1">
    <location>
        <begin position="704"/>
        <end position="799"/>
    </location>
</feature>
<dbReference type="Proteomes" id="UP000694888">
    <property type="component" value="Unplaced"/>
</dbReference>
<feature type="compositionally biased region" description="Basic and acidic residues" evidence="1">
    <location>
        <begin position="741"/>
        <end position="767"/>
    </location>
</feature>
<feature type="region of interest" description="Disordered" evidence="1">
    <location>
        <begin position="426"/>
        <end position="474"/>
    </location>
</feature>
<feature type="region of interest" description="Disordered" evidence="1">
    <location>
        <begin position="199"/>
        <end position="219"/>
    </location>
</feature>
<protein>
    <submittedName>
        <fullName evidence="3">Uncharacterized protein LOC101857367 isoform X1</fullName>
    </submittedName>
</protein>
<feature type="compositionally biased region" description="Basic and acidic residues" evidence="1">
    <location>
        <begin position="449"/>
        <end position="466"/>
    </location>
</feature>
<feature type="compositionally biased region" description="Basic and acidic residues" evidence="1">
    <location>
        <begin position="537"/>
        <end position="548"/>
    </location>
</feature>
<feature type="region of interest" description="Disordered" evidence="1">
    <location>
        <begin position="239"/>
        <end position="266"/>
    </location>
</feature>
<gene>
    <name evidence="3" type="primary">LOC101857367</name>
</gene>
<feature type="compositionally biased region" description="Basic and acidic residues" evidence="1">
    <location>
        <begin position="559"/>
        <end position="570"/>
    </location>
</feature>
<evidence type="ECO:0000256" key="1">
    <source>
        <dbReference type="SAM" id="MobiDB-lite"/>
    </source>
</evidence>
<keyword evidence="2" id="KW-1185">Reference proteome</keyword>
<dbReference type="GeneID" id="101857367"/>
<feature type="region of interest" description="Disordered" evidence="1">
    <location>
        <begin position="603"/>
        <end position="651"/>
    </location>
</feature>
<feature type="compositionally biased region" description="Polar residues" evidence="1">
    <location>
        <begin position="257"/>
        <end position="266"/>
    </location>
</feature>
<name>A0ABM0K4E4_APLCA</name>
<proteinExistence type="predicted"/>
<organism evidence="2 3">
    <name type="scientific">Aplysia californica</name>
    <name type="common">California sea hare</name>
    <dbReference type="NCBI Taxonomy" id="6500"/>
    <lineage>
        <taxon>Eukaryota</taxon>
        <taxon>Metazoa</taxon>
        <taxon>Spiralia</taxon>
        <taxon>Lophotrochozoa</taxon>
        <taxon>Mollusca</taxon>
        <taxon>Gastropoda</taxon>
        <taxon>Heterobranchia</taxon>
        <taxon>Euthyneura</taxon>
        <taxon>Tectipleura</taxon>
        <taxon>Aplysiida</taxon>
        <taxon>Aplysioidea</taxon>
        <taxon>Aplysiidae</taxon>
        <taxon>Aplysia</taxon>
    </lineage>
</organism>
<evidence type="ECO:0000313" key="3">
    <source>
        <dbReference type="RefSeq" id="XP_005108491.2"/>
    </source>
</evidence>